<feature type="region of interest" description="Disordered" evidence="3">
    <location>
        <begin position="1"/>
        <end position="82"/>
    </location>
</feature>
<dbReference type="EMBL" id="JAKUCV010000421">
    <property type="protein sequence ID" value="KAJ4850086.1"/>
    <property type="molecule type" value="Genomic_DNA"/>
</dbReference>
<dbReference type="FunFam" id="1.25.40.10:FF:000344">
    <property type="entry name" value="Pentatricopeptide repeat-containing protein"/>
    <property type="match status" value="1"/>
</dbReference>
<reference evidence="4" key="2">
    <citation type="journal article" date="2023" name="Plants (Basel)">
        <title>Annotation of the Turnera subulata (Passifloraceae) Draft Genome Reveals the S-Locus Evolved after the Divergence of Turneroideae from Passifloroideae in a Stepwise Manner.</title>
        <authorList>
            <person name="Henning P.M."/>
            <person name="Roalson E.H."/>
            <person name="Mir W."/>
            <person name="McCubbin A.G."/>
            <person name="Shore J.S."/>
        </authorList>
    </citation>
    <scope>NUCLEOTIDE SEQUENCE</scope>
    <source>
        <strain evidence="4">F60SS</strain>
    </source>
</reference>
<dbReference type="InterPro" id="IPR011990">
    <property type="entry name" value="TPR-like_helical_dom_sf"/>
</dbReference>
<feature type="repeat" description="PPR" evidence="2">
    <location>
        <begin position="492"/>
        <end position="526"/>
    </location>
</feature>
<dbReference type="OrthoDB" id="1891906at2759"/>
<evidence type="ECO:0008006" key="6">
    <source>
        <dbReference type="Google" id="ProtNLM"/>
    </source>
</evidence>
<evidence type="ECO:0000256" key="3">
    <source>
        <dbReference type="SAM" id="MobiDB-lite"/>
    </source>
</evidence>
<feature type="compositionally biased region" description="Basic residues" evidence="3">
    <location>
        <begin position="39"/>
        <end position="66"/>
    </location>
</feature>
<feature type="repeat" description="PPR" evidence="2">
    <location>
        <begin position="593"/>
        <end position="627"/>
    </location>
</feature>
<name>A0A9Q0GKU2_9ROSI</name>
<dbReference type="Pfam" id="PF13041">
    <property type="entry name" value="PPR_2"/>
    <property type="match status" value="2"/>
</dbReference>
<dbReference type="NCBIfam" id="TIGR00756">
    <property type="entry name" value="PPR"/>
    <property type="match status" value="3"/>
</dbReference>
<dbReference type="InterPro" id="IPR046960">
    <property type="entry name" value="PPR_At4g14850-like_plant"/>
</dbReference>
<keyword evidence="5" id="KW-1185">Reference proteome</keyword>
<dbReference type="GO" id="GO:0009451">
    <property type="term" value="P:RNA modification"/>
    <property type="evidence" value="ECO:0007669"/>
    <property type="project" value="InterPro"/>
</dbReference>
<evidence type="ECO:0000313" key="5">
    <source>
        <dbReference type="Proteomes" id="UP001141552"/>
    </source>
</evidence>
<dbReference type="PANTHER" id="PTHR47926:SF354">
    <property type="entry name" value="REPEAT (PPR-LIKE) SUPERFAMILY PROTEIN, PUTATIVE-RELATED"/>
    <property type="match status" value="1"/>
</dbReference>
<dbReference type="Pfam" id="PF01535">
    <property type="entry name" value="PPR"/>
    <property type="match status" value="3"/>
</dbReference>
<gene>
    <name evidence="4" type="ORF">Tsubulata_011579</name>
</gene>
<dbReference type="GO" id="GO:0003723">
    <property type="term" value="F:RNA binding"/>
    <property type="evidence" value="ECO:0007669"/>
    <property type="project" value="InterPro"/>
</dbReference>
<dbReference type="FunFam" id="1.25.40.10:FF:000073">
    <property type="entry name" value="Pentatricopeptide repeat-containing protein chloroplastic"/>
    <property type="match status" value="1"/>
</dbReference>
<dbReference type="Gene3D" id="1.25.40.10">
    <property type="entry name" value="Tetratricopeptide repeat domain"/>
    <property type="match status" value="4"/>
</dbReference>
<sequence length="695" mass="78299">MEGTKSFPLSLHPHIFPPKPSTQPFKTRAAAGSKEPTIPRHKTDHHHHRGRRPNKSAPNKNHRRSFPNKNKNASPYSFPLHHKNPQGIYRDIKRFAREDKLKEALVIMDYMDQQGVPVNVTTFSALIAAGIRAKSLPQAKEIHVHVRINGLENNEFLRTRLVQMYTSCGSFEDARKVFDECNSSGFSVYPWNALLRGTVVSGGKRYSDVLATYAEMRASGVELNEYSFANVLKSFAGSSKLKQGLKTHALLIKNGLVGSQMLATGLIDMYFKCGSIKLAHKVFEEMPERDIVLWGAMIAGFAHNRRQWQALDYVRWMVSEGLYPNSVILTMILPVMGEMGERRLGKEVHAYIVKTSVSERLSVQCGLVDMYCKCGDLDSGRQVFYASRERNTVTWTALTSGYISFGRLEQAVRSVIWMQQEGFRPDVVTVATVVPVCAKLRDLRRGKELHAYAIKHVFFPNVSITTSLMKMYSNCGVLDYSAKLFDGMEKRNVKSWTAMIDVYVEHGCVDDALSRFRSMQSSKYKPDSVTIARMLRLCRKIRASKLGKELHGRVLKSNFEYIPSVSAEIIKMYGSCGLIHSAIAAFEAVPAKGSIAWTATIESYGYNRLWNEAIELFDKMISRGCPPTHFTFSVVLSVCDQAGFADEACRIFKLVTQKYKISASEEHYSVIIGLLMRSGRTDEAQRYVEMSSSSS</sequence>
<dbReference type="Proteomes" id="UP001141552">
    <property type="component" value="Unassembled WGS sequence"/>
</dbReference>
<evidence type="ECO:0000256" key="1">
    <source>
        <dbReference type="ARBA" id="ARBA00022737"/>
    </source>
</evidence>
<dbReference type="AlphaFoldDB" id="A0A9Q0GKU2"/>
<evidence type="ECO:0000313" key="4">
    <source>
        <dbReference type="EMBL" id="KAJ4850086.1"/>
    </source>
</evidence>
<proteinExistence type="predicted"/>
<dbReference type="PROSITE" id="PS51375">
    <property type="entry name" value="PPR"/>
    <property type="match status" value="4"/>
</dbReference>
<reference evidence="4" key="1">
    <citation type="submission" date="2022-02" db="EMBL/GenBank/DDBJ databases">
        <authorList>
            <person name="Henning P.M."/>
            <person name="McCubbin A.G."/>
            <person name="Shore J.S."/>
        </authorList>
    </citation>
    <scope>NUCLEOTIDE SEQUENCE</scope>
    <source>
        <strain evidence="4">F60SS</strain>
        <tissue evidence="4">Leaves</tissue>
    </source>
</reference>
<comment type="caution">
    <text evidence="4">The sequence shown here is derived from an EMBL/GenBank/DDBJ whole genome shotgun (WGS) entry which is preliminary data.</text>
</comment>
<dbReference type="Pfam" id="PF13812">
    <property type="entry name" value="PPR_3"/>
    <property type="match status" value="1"/>
</dbReference>
<feature type="repeat" description="PPR" evidence="2">
    <location>
        <begin position="290"/>
        <end position="324"/>
    </location>
</feature>
<dbReference type="PANTHER" id="PTHR47926">
    <property type="entry name" value="PENTATRICOPEPTIDE REPEAT-CONTAINING PROTEIN"/>
    <property type="match status" value="1"/>
</dbReference>
<protein>
    <recommendedName>
        <fullName evidence="6">Pentacotripeptide-repeat region of PRORP domain-containing protein</fullName>
    </recommendedName>
</protein>
<dbReference type="InterPro" id="IPR002885">
    <property type="entry name" value="PPR_rpt"/>
</dbReference>
<organism evidence="4 5">
    <name type="scientific">Turnera subulata</name>
    <dbReference type="NCBI Taxonomy" id="218843"/>
    <lineage>
        <taxon>Eukaryota</taxon>
        <taxon>Viridiplantae</taxon>
        <taxon>Streptophyta</taxon>
        <taxon>Embryophyta</taxon>
        <taxon>Tracheophyta</taxon>
        <taxon>Spermatophyta</taxon>
        <taxon>Magnoliopsida</taxon>
        <taxon>eudicotyledons</taxon>
        <taxon>Gunneridae</taxon>
        <taxon>Pentapetalae</taxon>
        <taxon>rosids</taxon>
        <taxon>fabids</taxon>
        <taxon>Malpighiales</taxon>
        <taxon>Passifloraceae</taxon>
        <taxon>Turnera</taxon>
    </lineage>
</organism>
<accession>A0A9Q0GKU2</accession>
<evidence type="ECO:0000256" key="2">
    <source>
        <dbReference type="PROSITE-ProRule" id="PRU00708"/>
    </source>
</evidence>
<dbReference type="FunFam" id="1.25.40.10:FF:001058">
    <property type="entry name" value="Pentatricopeptide repeat-containing protein chloroplastic"/>
    <property type="match status" value="1"/>
</dbReference>
<feature type="repeat" description="PPR" evidence="2">
    <location>
        <begin position="391"/>
        <end position="425"/>
    </location>
</feature>
<keyword evidence="1" id="KW-0677">Repeat</keyword>